<sequence length="366" mass="42427">MRLSSIYTNVIYLQEILNTYLTNRFKVKNNKNNKYKEYKMNWTSISKILMMFLFVNRIQYGLPKKLVGMTSVFNPKYNSLLDNSILSSGFQCIQKRHSHRHTMSHWYELSKQNYINRKTRLFLSNEQSNIYLTQNDFIKDKKIISISPGGLKGFYLMGVVTFIKENYNLDPFIFSGASAGAWNALFMVFKKEPIEVVTNIIDDSIKKAASISELEHIMKYKLLTNYKTEDFDLKRLFIGITTFSNFKVNTNIFSDFDDLEDALNCCIASSHIPLVTGGITNKYHNVYAFDGGFSKYPYLNITKPVLHITPSMWELSNNGKKAPDIFSYSTLLSKGKYDFMELFDSGYKDAQANKEFLDSIFLQKIL</sequence>
<reference evidence="3" key="1">
    <citation type="journal article" date="2020" name="Nature">
        <title>Giant virus diversity and host interactions through global metagenomics.</title>
        <authorList>
            <person name="Schulz F."/>
            <person name="Roux S."/>
            <person name="Paez-Espino D."/>
            <person name="Jungbluth S."/>
            <person name="Walsh D.A."/>
            <person name="Denef V.J."/>
            <person name="McMahon K.D."/>
            <person name="Konstantinidis K.T."/>
            <person name="Eloe-Fadrosh E.A."/>
            <person name="Kyrpides N.C."/>
            <person name="Woyke T."/>
        </authorList>
    </citation>
    <scope>NUCLEOTIDE SEQUENCE</scope>
    <source>
        <strain evidence="3">GVMAG-M-3300023179-91</strain>
    </source>
</reference>
<dbReference type="InterPro" id="IPR016035">
    <property type="entry name" value="Acyl_Trfase/lysoPLipase"/>
</dbReference>
<name>A0A6C0HD16_9ZZZZ</name>
<evidence type="ECO:0000313" key="3">
    <source>
        <dbReference type="EMBL" id="QHT78399.1"/>
    </source>
</evidence>
<dbReference type="GO" id="GO:0019433">
    <property type="term" value="P:triglyceride catabolic process"/>
    <property type="evidence" value="ECO:0007669"/>
    <property type="project" value="TreeGrafter"/>
</dbReference>
<dbReference type="PANTHER" id="PTHR12406:SF7">
    <property type="entry name" value="PATATIN-LIKE PHOSPHOLIPASE DOMAIN-CONTAINING PROTEIN 4"/>
    <property type="match status" value="1"/>
</dbReference>
<feature type="domain" description="PNPLA" evidence="2">
    <location>
        <begin position="144"/>
        <end position="303"/>
    </location>
</feature>
<dbReference type="GO" id="GO:0004806">
    <property type="term" value="F:triacylglycerol lipase activity"/>
    <property type="evidence" value="ECO:0007669"/>
    <property type="project" value="TreeGrafter"/>
</dbReference>
<dbReference type="GO" id="GO:0016020">
    <property type="term" value="C:membrane"/>
    <property type="evidence" value="ECO:0007669"/>
    <property type="project" value="TreeGrafter"/>
</dbReference>
<evidence type="ECO:0000256" key="1">
    <source>
        <dbReference type="ARBA" id="ARBA00023098"/>
    </source>
</evidence>
<dbReference type="Gene3D" id="3.40.1090.10">
    <property type="entry name" value="Cytosolic phospholipase A2 catalytic domain"/>
    <property type="match status" value="1"/>
</dbReference>
<proteinExistence type="predicted"/>
<organism evidence="3">
    <name type="scientific">viral metagenome</name>
    <dbReference type="NCBI Taxonomy" id="1070528"/>
    <lineage>
        <taxon>unclassified sequences</taxon>
        <taxon>metagenomes</taxon>
        <taxon>organismal metagenomes</taxon>
    </lineage>
</organism>
<dbReference type="GO" id="GO:0055088">
    <property type="term" value="P:lipid homeostasis"/>
    <property type="evidence" value="ECO:0007669"/>
    <property type="project" value="TreeGrafter"/>
</dbReference>
<dbReference type="AlphaFoldDB" id="A0A6C0HD16"/>
<evidence type="ECO:0000259" key="2">
    <source>
        <dbReference type="PROSITE" id="PS51635"/>
    </source>
</evidence>
<accession>A0A6C0HD16</accession>
<dbReference type="EMBL" id="MN739931">
    <property type="protein sequence ID" value="QHT78399.1"/>
    <property type="molecule type" value="Genomic_DNA"/>
</dbReference>
<dbReference type="GO" id="GO:0005811">
    <property type="term" value="C:lipid droplet"/>
    <property type="evidence" value="ECO:0007669"/>
    <property type="project" value="TreeGrafter"/>
</dbReference>
<dbReference type="PANTHER" id="PTHR12406">
    <property type="entry name" value="CALCIUM-INDEPENDENT PHOSPHOLIPASE A2 IPLA2 -RELATED"/>
    <property type="match status" value="1"/>
</dbReference>
<dbReference type="PROSITE" id="PS51635">
    <property type="entry name" value="PNPLA"/>
    <property type="match status" value="1"/>
</dbReference>
<dbReference type="Pfam" id="PF01734">
    <property type="entry name" value="Patatin"/>
    <property type="match status" value="1"/>
</dbReference>
<dbReference type="InterPro" id="IPR002641">
    <property type="entry name" value="PNPLA_dom"/>
</dbReference>
<protein>
    <recommendedName>
        <fullName evidence="2">PNPLA domain-containing protein</fullName>
    </recommendedName>
</protein>
<dbReference type="GO" id="GO:0005737">
    <property type="term" value="C:cytoplasm"/>
    <property type="evidence" value="ECO:0007669"/>
    <property type="project" value="TreeGrafter"/>
</dbReference>
<keyword evidence="1" id="KW-0443">Lipid metabolism</keyword>
<dbReference type="SUPFAM" id="SSF52151">
    <property type="entry name" value="FabD/lysophospholipase-like"/>
    <property type="match status" value="1"/>
</dbReference>
<dbReference type="InterPro" id="IPR033562">
    <property type="entry name" value="PLPL"/>
</dbReference>